<dbReference type="Proteomes" id="UP000800035">
    <property type="component" value="Unassembled WGS sequence"/>
</dbReference>
<name>A0A6A5TMV1_9PLEO</name>
<dbReference type="EMBL" id="ML977000">
    <property type="protein sequence ID" value="KAF1954045.1"/>
    <property type="molecule type" value="Genomic_DNA"/>
</dbReference>
<feature type="compositionally biased region" description="Low complexity" evidence="1">
    <location>
        <begin position="153"/>
        <end position="171"/>
    </location>
</feature>
<evidence type="ECO:0000313" key="3">
    <source>
        <dbReference type="Proteomes" id="UP000800035"/>
    </source>
</evidence>
<gene>
    <name evidence="2" type="ORF">CC80DRAFT_550499</name>
</gene>
<dbReference type="OrthoDB" id="5230585at2759"/>
<feature type="region of interest" description="Disordered" evidence="1">
    <location>
        <begin position="1"/>
        <end position="20"/>
    </location>
</feature>
<dbReference type="PANTHER" id="PTHR42080">
    <property type="entry name" value="SRR1 DOMAIN-CONTAINING PROTEIN"/>
    <property type="match status" value="1"/>
</dbReference>
<sequence length="700" mass="76174">MDGDIIMQSSPSPAPSPMNRVRSAITFNLPFRGQRQVITTMNSDTNMRSSSPEPMSLPTHRARPAVTFRLSYQDQRRATTTMDGNMSMPPSPPQVTSPTKTSRRANAFNLPSQDRTDGDITMHSSSSSQASSPTSRNRQTDAFSQRFRYQRKTTPTLPDSSSLLPMSSTPTRAQRRKTLPSFQRDVPIPTIPASSSPMPTSSPTSRAQKRKTYPPAQQDTLTSTRIDFGTPQCSSPSIPLSSPTNRTKASNFLTTRDRNIPSPTDYGTSVRSSSPNSSPVKPPETAKTYTSSQLSDLELVRTRALHPNFCLEHFITASSSLNALVTTGKGSFYAYGIHDILQSATIPPQFQSSTPSGQAIAVKPAPYHRTVSETAGITTSTHNTKVDTKYPQGRNSLFWITGTEQEVDGPDICCGLPSLAQEVRIQTGKHQSALTKSHLKPTLTQTLHVHKTLLYPVTKVLCVGLGDFIKSAACYASLNHLIALTIFNEISAIQFSRKKTPAEQLLKVLVPQMRLLAQDAEYCATTRKVLEGWGFEVLEGAAGFKAVDGNTFVMSFNSTSREPVSQIVTGLAARFGGPAALLCNAIDEGDEALLEAEYARRCSVEKVGKMFVDVLPECARGEQERLEIMGDVRLYFRGGKGDEGREEGKEGKDMLVHSGASLLESMEKRDTTIPGGVFGAARTSKVENRVFWAGAGSSGS</sequence>
<keyword evidence="3" id="KW-1185">Reference proteome</keyword>
<organism evidence="2 3">
    <name type="scientific">Byssothecium circinans</name>
    <dbReference type="NCBI Taxonomy" id="147558"/>
    <lineage>
        <taxon>Eukaryota</taxon>
        <taxon>Fungi</taxon>
        <taxon>Dikarya</taxon>
        <taxon>Ascomycota</taxon>
        <taxon>Pezizomycotina</taxon>
        <taxon>Dothideomycetes</taxon>
        <taxon>Pleosporomycetidae</taxon>
        <taxon>Pleosporales</taxon>
        <taxon>Massarineae</taxon>
        <taxon>Massarinaceae</taxon>
        <taxon>Byssothecium</taxon>
    </lineage>
</organism>
<accession>A0A6A5TMV1</accession>
<dbReference type="PANTHER" id="PTHR42080:SF1">
    <property type="entry name" value="SRR1-LIKE DOMAIN-CONTAINING PROTEIN"/>
    <property type="match status" value="1"/>
</dbReference>
<feature type="compositionally biased region" description="Low complexity" evidence="1">
    <location>
        <begin position="187"/>
        <end position="205"/>
    </location>
</feature>
<reference evidence="2" key="1">
    <citation type="journal article" date="2020" name="Stud. Mycol.">
        <title>101 Dothideomycetes genomes: a test case for predicting lifestyles and emergence of pathogens.</title>
        <authorList>
            <person name="Haridas S."/>
            <person name="Albert R."/>
            <person name="Binder M."/>
            <person name="Bloem J."/>
            <person name="Labutti K."/>
            <person name="Salamov A."/>
            <person name="Andreopoulos B."/>
            <person name="Baker S."/>
            <person name="Barry K."/>
            <person name="Bills G."/>
            <person name="Bluhm B."/>
            <person name="Cannon C."/>
            <person name="Castanera R."/>
            <person name="Culley D."/>
            <person name="Daum C."/>
            <person name="Ezra D."/>
            <person name="Gonzalez J."/>
            <person name="Henrissat B."/>
            <person name="Kuo A."/>
            <person name="Liang C."/>
            <person name="Lipzen A."/>
            <person name="Lutzoni F."/>
            <person name="Magnuson J."/>
            <person name="Mondo S."/>
            <person name="Nolan M."/>
            <person name="Ohm R."/>
            <person name="Pangilinan J."/>
            <person name="Park H.-J."/>
            <person name="Ramirez L."/>
            <person name="Alfaro M."/>
            <person name="Sun H."/>
            <person name="Tritt A."/>
            <person name="Yoshinaga Y."/>
            <person name="Zwiers L.-H."/>
            <person name="Turgeon B."/>
            <person name="Goodwin S."/>
            <person name="Spatafora J."/>
            <person name="Crous P."/>
            <person name="Grigoriev I."/>
        </authorList>
    </citation>
    <scope>NUCLEOTIDE SEQUENCE</scope>
    <source>
        <strain evidence="2">CBS 675.92</strain>
    </source>
</reference>
<proteinExistence type="predicted"/>
<protein>
    <recommendedName>
        <fullName evidence="4">SRR1-like domain-containing protein</fullName>
    </recommendedName>
</protein>
<feature type="compositionally biased region" description="Polar residues" evidence="1">
    <location>
        <begin position="215"/>
        <end position="254"/>
    </location>
</feature>
<feature type="region of interest" description="Disordered" evidence="1">
    <location>
        <begin position="80"/>
        <end position="294"/>
    </location>
</feature>
<evidence type="ECO:0008006" key="4">
    <source>
        <dbReference type="Google" id="ProtNLM"/>
    </source>
</evidence>
<evidence type="ECO:0000313" key="2">
    <source>
        <dbReference type="EMBL" id="KAF1954045.1"/>
    </source>
</evidence>
<dbReference type="AlphaFoldDB" id="A0A6A5TMV1"/>
<feature type="compositionally biased region" description="Low complexity" evidence="1">
    <location>
        <begin position="124"/>
        <end position="135"/>
    </location>
</feature>
<evidence type="ECO:0000256" key="1">
    <source>
        <dbReference type="SAM" id="MobiDB-lite"/>
    </source>
</evidence>
<feature type="compositionally biased region" description="Low complexity" evidence="1">
    <location>
        <begin position="269"/>
        <end position="279"/>
    </location>
</feature>